<dbReference type="EMBL" id="MN200778">
    <property type="protein sequence ID" value="QFG06241.1"/>
    <property type="molecule type" value="Genomic_DNA"/>
</dbReference>
<protein>
    <submittedName>
        <fullName evidence="1">Putative structural protein</fullName>
    </submittedName>
</protein>
<keyword evidence="2" id="KW-1185">Reference proteome</keyword>
<gene>
    <name evidence="1" type="ORF">VAI1_3</name>
</gene>
<accession>A0A7D0JIB9</accession>
<organism evidence="1 2">
    <name type="scientific">Vibrio phage VAI1</name>
    <dbReference type="NCBI Taxonomy" id="2601671"/>
    <lineage>
        <taxon>Viruses</taxon>
        <taxon>Monodnaviria</taxon>
        <taxon>Loebvirae</taxon>
        <taxon>Hofneiviricota</taxon>
        <taxon>Faserviricetes</taxon>
        <taxon>Tubulavirales</taxon>
        <taxon>Inoviridae</taxon>
        <taxon>Vasivirus</taxon>
        <taxon>Vasivirus VAI</taxon>
    </lineage>
</organism>
<name>A0A7D0JIB9_9VIRU</name>
<proteinExistence type="predicted"/>
<sequence>MSNCVIQYNGYLMLAPSGFDCTYVILTPSELEQLQSNSLGSLTIDPQLYDDVSGYLLLAFVSGHVLGRVLKGLGRG</sequence>
<evidence type="ECO:0000313" key="2">
    <source>
        <dbReference type="Proteomes" id="UP000514510"/>
    </source>
</evidence>
<dbReference type="Proteomes" id="UP000514510">
    <property type="component" value="Segment"/>
</dbReference>
<evidence type="ECO:0000313" key="1">
    <source>
        <dbReference type="EMBL" id="QFG06241.1"/>
    </source>
</evidence>
<reference evidence="1 2" key="1">
    <citation type="submission" date="2019-07" db="EMBL/GenBank/DDBJ databases">
        <title>Beyond cholerae: characterization of zot-encoding filamentous phages in the marine fish pathogen Vibrio anguillarum.</title>
        <authorList>
            <person name="Mauritzen J.J."/>
            <person name="Castillo D."/>
            <person name="Tan D."/>
            <person name="Svenningsen S.L."/>
            <person name="Middelboe M."/>
        </authorList>
    </citation>
    <scope>NUCLEOTIDE SEQUENCE [LARGE SCALE GENOMIC DNA]</scope>
</reference>